<evidence type="ECO:0000259" key="8">
    <source>
        <dbReference type="Pfam" id="PF00108"/>
    </source>
</evidence>
<evidence type="ECO:0000256" key="3">
    <source>
        <dbReference type="ARBA" id="ARBA00022679"/>
    </source>
</evidence>
<dbReference type="GO" id="GO:0003985">
    <property type="term" value="F:acetyl-CoA C-acetyltransferase activity"/>
    <property type="evidence" value="ECO:0007669"/>
    <property type="project" value="UniProtKB-EC"/>
</dbReference>
<dbReference type="PANTHER" id="PTHR18919:SF107">
    <property type="entry name" value="ACETYL-COA ACETYLTRANSFERASE, CYTOSOLIC"/>
    <property type="match status" value="1"/>
</dbReference>
<dbReference type="FunFam" id="3.40.47.10:FF:000010">
    <property type="entry name" value="Acetyl-CoA acetyltransferase (Thiolase)"/>
    <property type="match status" value="1"/>
</dbReference>
<comment type="caution">
    <text evidence="10">The sequence shown here is derived from an EMBL/GenBank/DDBJ whole genome shotgun (WGS) entry which is preliminary data.</text>
</comment>
<dbReference type="Pfam" id="PF00108">
    <property type="entry name" value="Thiolase_N"/>
    <property type="match status" value="1"/>
</dbReference>
<feature type="domain" description="Thiolase C-terminal" evidence="9">
    <location>
        <begin position="281"/>
        <end position="405"/>
    </location>
</feature>
<evidence type="ECO:0000256" key="1">
    <source>
        <dbReference type="ARBA" id="ARBA00010982"/>
    </source>
</evidence>
<dbReference type="InterPro" id="IPR020617">
    <property type="entry name" value="Thiolase_C"/>
</dbReference>
<dbReference type="InterPro" id="IPR016039">
    <property type="entry name" value="Thiolase-like"/>
</dbReference>
<reference evidence="10" key="1">
    <citation type="submission" date="2023-03" db="EMBL/GenBank/DDBJ databases">
        <title>Amycolatopsis taiwanensis NBRC 103393.</title>
        <authorList>
            <person name="Ichikawa N."/>
            <person name="Sato H."/>
            <person name="Tonouchi N."/>
        </authorList>
    </citation>
    <scope>NUCLEOTIDE SEQUENCE</scope>
    <source>
        <strain evidence="10">NBRC 103393</strain>
    </source>
</reference>
<sequence>MNNTARDVVICEPVRTPIGRYGGVFTDLSPVDLGVTALQGLLSRTGIEPDRIDDVILGHCYPNAEAPAIGRVVGLDAGLPVTVGGQQVDRRCGSGLQAVINAVLQVASGASDVVVAGGAESMSNVAFYSLDMRWGGARTGVQVHDGLTRGRQTPGGRFYPVPGGMLETAENLRREYSISREEQDRLAVSSHQRAVSAQKSGVFQEEIVPVTVPSRKGDVVIDADEHPRADTSMESLARLRPILSASDPDATVTAGNASGQNDAAAMCLVTTADVAEKLGLRPLVRLVSWSAAGVRPDIMGIGPVPATEAALARAGLSLADMDVIELNEAFAAQALAVMREWKFTDEDHERTNVHGSGISLGHPVGATGVRMLGTLARELHRREARYGLETMCIGGGQGLAAVFERIA</sequence>
<gene>
    <name evidence="10" type="ORF">Atai01_45860</name>
</gene>
<comment type="similarity">
    <text evidence="1 7">Belongs to the thiolase-like superfamily. Thiolase family.</text>
</comment>
<feature type="active site" description="Proton acceptor" evidence="6">
    <location>
        <position position="392"/>
    </location>
</feature>
<dbReference type="Proteomes" id="UP001165136">
    <property type="component" value="Unassembled WGS sequence"/>
</dbReference>
<organism evidence="10 11">
    <name type="scientific">Amycolatopsis taiwanensis</name>
    <dbReference type="NCBI Taxonomy" id="342230"/>
    <lineage>
        <taxon>Bacteria</taxon>
        <taxon>Bacillati</taxon>
        <taxon>Actinomycetota</taxon>
        <taxon>Actinomycetes</taxon>
        <taxon>Pseudonocardiales</taxon>
        <taxon>Pseudonocardiaceae</taxon>
        <taxon>Amycolatopsis</taxon>
    </lineage>
</organism>
<evidence type="ECO:0000259" key="9">
    <source>
        <dbReference type="Pfam" id="PF02803"/>
    </source>
</evidence>
<dbReference type="PIRSF" id="PIRSF000429">
    <property type="entry name" value="Ac-CoA_Ac_transf"/>
    <property type="match status" value="1"/>
</dbReference>
<keyword evidence="3 7" id="KW-0808">Transferase</keyword>
<dbReference type="InterPro" id="IPR002155">
    <property type="entry name" value="Thiolase"/>
</dbReference>
<evidence type="ECO:0000313" key="11">
    <source>
        <dbReference type="Proteomes" id="UP001165136"/>
    </source>
</evidence>
<name>A0A9W6R5G3_9PSEU</name>
<feature type="domain" description="Thiolase N-terminal" evidence="8">
    <location>
        <begin position="8"/>
        <end position="272"/>
    </location>
</feature>
<feature type="active site" description="Acyl-thioester intermediate" evidence="6">
    <location>
        <position position="92"/>
    </location>
</feature>
<evidence type="ECO:0000256" key="5">
    <source>
        <dbReference type="ARBA" id="ARBA00040529"/>
    </source>
</evidence>
<dbReference type="InterPro" id="IPR020616">
    <property type="entry name" value="Thiolase_N"/>
</dbReference>
<dbReference type="Pfam" id="PF02803">
    <property type="entry name" value="Thiolase_C"/>
    <property type="match status" value="1"/>
</dbReference>
<evidence type="ECO:0000313" key="10">
    <source>
        <dbReference type="EMBL" id="GLY67967.1"/>
    </source>
</evidence>
<proteinExistence type="inferred from homology"/>
<dbReference type="SUPFAM" id="SSF53901">
    <property type="entry name" value="Thiolase-like"/>
    <property type="match status" value="2"/>
</dbReference>
<evidence type="ECO:0000256" key="4">
    <source>
        <dbReference type="ARBA" id="ARBA00023315"/>
    </source>
</evidence>
<dbReference type="CDD" id="cd00751">
    <property type="entry name" value="thiolase"/>
    <property type="match status" value="1"/>
</dbReference>
<dbReference type="EMBL" id="BSTI01000010">
    <property type="protein sequence ID" value="GLY67967.1"/>
    <property type="molecule type" value="Genomic_DNA"/>
</dbReference>
<dbReference type="Gene3D" id="3.40.47.10">
    <property type="match status" value="2"/>
</dbReference>
<evidence type="ECO:0000256" key="6">
    <source>
        <dbReference type="PIRSR" id="PIRSR000429-1"/>
    </source>
</evidence>
<dbReference type="AlphaFoldDB" id="A0A9W6R5G3"/>
<accession>A0A9W6R5G3</accession>
<feature type="active site" description="Proton acceptor" evidence="6">
    <location>
        <position position="362"/>
    </location>
</feature>
<dbReference type="EC" id="2.3.1.9" evidence="2"/>
<dbReference type="NCBIfam" id="TIGR01930">
    <property type="entry name" value="AcCoA-C-Actrans"/>
    <property type="match status" value="1"/>
</dbReference>
<dbReference type="NCBIfam" id="NF004853">
    <property type="entry name" value="PRK06205.1"/>
    <property type="match status" value="1"/>
</dbReference>
<dbReference type="PANTHER" id="PTHR18919">
    <property type="entry name" value="ACETYL-COA C-ACYLTRANSFERASE"/>
    <property type="match status" value="1"/>
</dbReference>
<dbReference type="RefSeq" id="WP_285488115.1">
    <property type="nucleotide sequence ID" value="NZ_BSTI01000010.1"/>
</dbReference>
<evidence type="ECO:0000256" key="2">
    <source>
        <dbReference type="ARBA" id="ARBA00012705"/>
    </source>
</evidence>
<evidence type="ECO:0000256" key="7">
    <source>
        <dbReference type="RuleBase" id="RU003557"/>
    </source>
</evidence>
<keyword evidence="4 7" id="KW-0012">Acyltransferase</keyword>
<protein>
    <recommendedName>
        <fullName evidence="5">Probable acetyl-CoA acetyltransferase</fullName>
        <ecNumber evidence="2">2.3.1.9</ecNumber>
    </recommendedName>
</protein>
<keyword evidence="11" id="KW-1185">Reference proteome</keyword>